<proteinExistence type="predicted"/>
<evidence type="ECO:0000313" key="1">
    <source>
        <dbReference type="EMBL" id="QHB37838.1"/>
    </source>
</evidence>
<keyword evidence="2" id="KW-1185">Reference proteome</keyword>
<organism evidence="1 2">
    <name type="scientific">Mycobacterium phage Imvubu</name>
    <dbReference type="NCBI Taxonomy" id="2686233"/>
    <lineage>
        <taxon>Viruses</taxon>
        <taxon>Duplodnaviria</taxon>
        <taxon>Heunggongvirae</taxon>
        <taxon>Uroviricota</taxon>
        <taxon>Caudoviricetes</taxon>
        <taxon>Bclasvirinae</taxon>
        <taxon>Imvubuvirus</taxon>
        <taxon>Imvubuvirus imvubu</taxon>
    </lineage>
</organism>
<dbReference type="GeneID" id="60321457"/>
<dbReference type="RefSeq" id="YP_009950048.1">
    <property type="nucleotide sequence ID" value="NC_051586.1"/>
</dbReference>
<accession>A0A6B9LDS1</accession>
<dbReference type="Proteomes" id="UP000464404">
    <property type="component" value="Segment"/>
</dbReference>
<protein>
    <submittedName>
        <fullName evidence="1">Uncharacterized protein</fullName>
    </submittedName>
</protein>
<dbReference type="EMBL" id="MN813693">
    <property type="protein sequence ID" value="QHB37838.1"/>
    <property type="molecule type" value="Genomic_DNA"/>
</dbReference>
<evidence type="ECO:0000313" key="2">
    <source>
        <dbReference type="Proteomes" id="UP000464404"/>
    </source>
</evidence>
<gene>
    <name evidence="1" type="primary">98</name>
    <name evidence="1" type="ORF">PBI_IMVUBU_98</name>
</gene>
<reference evidence="1 2" key="1">
    <citation type="submission" date="2019-12" db="EMBL/GenBank/DDBJ databases">
        <authorList>
            <person name="Garlena R.A."/>
            <person name="Russell D.A."/>
            <person name="Pope W.H."/>
            <person name="Jacobs-Sera D."/>
            <person name="Hatfull G.F."/>
        </authorList>
    </citation>
    <scope>NUCLEOTIDE SEQUENCE [LARGE SCALE GENOMIC DNA]</scope>
</reference>
<sequence>MRLMARPANLGQAFAEAMTREEWWDEFHANACCPSPEYAARTLCGCGGSARIPTGISRLL</sequence>
<dbReference type="KEGG" id="vg:60321457"/>
<name>A0A6B9LDS1_9CAUD</name>